<evidence type="ECO:0008006" key="3">
    <source>
        <dbReference type="Google" id="ProtNLM"/>
    </source>
</evidence>
<name>A0ABP3QFB7_9ACTN</name>
<sequence>MLLPDKEILARLLSHYRAHERAVLAQPHDPALRRRFEDTAYTLCVLMGERTAREAVHAAERYLRRARPAPLAPAAPPPTSG</sequence>
<evidence type="ECO:0000313" key="2">
    <source>
        <dbReference type="Proteomes" id="UP001500668"/>
    </source>
</evidence>
<organism evidence="1 2">
    <name type="scientific">Streptomyces crystallinus</name>
    <dbReference type="NCBI Taxonomy" id="68191"/>
    <lineage>
        <taxon>Bacteria</taxon>
        <taxon>Bacillati</taxon>
        <taxon>Actinomycetota</taxon>
        <taxon>Actinomycetes</taxon>
        <taxon>Kitasatosporales</taxon>
        <taxon>Streptomycetaceae</taxon>
        <taxon>Streptomyces</taxon>
    </lineage>
</organism>
<accession>A0ABP3QFB7</accession>
<protein>
    <recommendedName>
        <fullName evidence="3">DUF5133 domain-containing protein</fullName>
    </recommendedName>
</protein>
<dbReference type="InterPro" id="IPR033457">
    <property type="entry name" value="DUF5133"/>
</dbReference>
<gene>
    <name evidence="1" type="ORF">GCM10010394_18810</name>
</gene>
<proteinExistence type="predicted"/>
<reference evidence="2" key="1">
    <citation type="journal article" date="2019" name="Int. J. Syst. Evol. Microbiol.">
        <title>The Global Catalogue of Microorganisms (GCM) 10K type strain sequencing project: providing services to taxonomists for standard genome sequencing and annotation.</title>
        <authorList>
            <consortium name="The Broad Institute Genomics Platform"/>
            <consortium name="The Broad Institute Genome Sequencing Center for Infectious Disease"/>
            <person name="Wu L."/>
            <person name="Ma J."/>
        </authorList>
    </citation>
    <scope>NUCLEOTIDE SEQUENCE [LARGE SCALE GENOMIC DNA]</scope>
    <source>
        <strain evidence="2">JCM 5067</strain>
    </source>
</reference>
<keyword evidence="2" id="KW-1185">Reference proteome</keyword>
<comment type="caution">
    <text evidence="1">The sequence shown here is derived from an EMBL/GenBank/DDBJ whole genome shotgun (WGS) entry which is preliminary data.</text>
</comment>
<dbReference type="Pfam" id="PF17196">
    <property type="entry name" value="DUF5133"/>
    <property type="match status" value="1"/>
</dbReference>
<evidence type="ECO:0000313" key="1">
    <source>
        <dbReference type="EMBL" id="GAA0589638.1"/>
    </source>
</evidence>
<dbReference type="EMBL" id="BAAACA010000009">
    <property type="protein sequence ID" value="GAA0589638.1"/>
    <property type="molecule type" value="Genomic_DNA"/>
</dbReference>
<dbReference type="Proteomes" id="UP001500668">
    <property type="component" value="Unassembled WGS sequence"/>
</dbReference>